<accession>A0AAJ1S0F0</accession>
<dbReference type="SUPFAM" id="SSF56747">
    <property type="entry name" value="Prim-pol domain"/>
    <property type="match status" value="1"/>
</dbReference>
<dbReference type="Gene3D" id="3.30.720.160">
    <property type="entry name" value="Bifunctional DNA primase/polymerase, N-terminal"/>
    <property type="match status" value="1"/>
</dbReference>
<evidence type="ECO:0000259" key="2">
    <source>
        <dbReference type="SMART" id="SM00943"/>
    </source>
</evidence>
<gene>
    <name evidence="3" type="ORF">QXL92_10320</name>
</gene>
<dbReference type="SUPFAM" id="SSF52540">
    <property type="entry name" value="P-loop containing nucleoside triphosphate hydrolases"/>
    <property type="match status" value="1"/>
</dbReference>
<evidence type="ECO:0000313" key="4">
    <source>
        <dbReference type="Proteomes" id="UP001229081"/>
    </source>
</evidence>
<dbReference type="Pfam" id="PF13481">
    <property type="entry name" value="AAA_25"/>
    <property type="match status" value="1"/>
</dbReference>
<dbReference type="Gene3D" id="3.40.50.300">
    <property type="entry name" value="P-loop containing nucleotide triphosphate hydrolases"/>
    <property type="match status" value="1"/>
</dbReference>
<dbReference type="InterPro" id="IPR027417">
    <property type="entry name" value="P-loop_NTPase"/>
</dbReference>
<dbReference type="Pfam" id="PF09250">
    <property type="entry name" value="Prim-Pol"/>
    <property type="match status" value="1"/>
</dbReference>
<feature type="region of interest" description="Disordered" evidence="1">
    <location>
        <begin position="1"/>
        <end position="41"/>
    </location>
</feature>
<dbReference type="EMBL" id="JAUFSA010000001">
    <property type="protein sequence ID" value="MDP7735135.1"/>
    <property type="molecule type" value="Genomic_DNA"/>
</dbReference>
<dbReference type="InterPro" id="IPR015330">
    <property type="entry name" value="DNA_primase/pol_bifunc_N"/>
</dbReference>
<feature type="compositionally biased region" description="Basic and acidic residues" evidence="1">
    <location>
        <begin position="15"/>
        <end position="24"/>
    </location>
</feature>
<evidence type="ECO:0000256" key="1">
    <source>
        <dbReference type="SAM" id="MobiDB-lite"/>
    </source>
</evidence>
<dbReference type="Proteomes" id="UP001229081">
    <property type="component" value="Unassembled WGS sequence"/>
</dbReference>
<proteinExistence type="predicted"/>
<reference evidence="3" key="1">
    <citation type="submission" date="2023-06" db="EMBL/GenBank/DDBJ databases">
        <title>Identification of two novel mycobacterium reveal diversities and complexities of Mycobacterium gordonae clade.</title>
        <authorList>
            <person name="Matsumoto Y."/>
            <person name="Nakamura S."/>
            <person name="Motooka D."/>
            <person name="Fukushima K."/>
        </authorList>
    </citation>
    <scope>NUCLEOTIDE SEQUENCE</scope>
    <source>
        <strain evidence="3">TY812</strain>
    </source>
</reference>
<feature type="region of interest" description="Disordered" evidence="1">
    <location>
        <begin position="680"/>
        <end position="709"/>
    </location>
</feature>
<feature type="domain" description="DNA primase/polymerase bifunctional N-terminal" evidence="2">
    <location>
        <begin position="58"/>
        <end position="224"/>
    </location>
</feature>
<organism evidence="3 4">
    <name type="scientific">Mycobacterium paragordonae</name>
    <dbReference type="NCBI Taxonomy" id="1389713"/>
    <lineage>
        <taxon>Bacteria</taxon>
        <taxon>Bacillati</taxon>
        <taxon>Actinomycetota</taxon>
        <taxon>Actinomycetes</taxon>
        <taxon>Mycobacteriales</taxon>
        <taxon>Mycobacteriaceae</taxon>
        <taxon>Mycobacterium</taxon>
    </lineage>
</organism>
<dbReference type="AlphaFoldDB" id="A0AAJ1S0F0"/>
<evidence type="ECO:0000313" key="3">
    <source>
        <dbReference type="EMBL" id="MDP7735135.1"/>
    </source>
</evidence>
<sequence length="709" mass="76259">MAERLAAGDPSIGARHQDVDRAVADDAVPESSPEPPEVPQVIEPPVSFADARGYGDAAPLYRAAGWAGVLPLRPASKVPHLAGWTGYDGAWPTDAQIAKWRESQPDDANLMLRVNYGLVGIDVDAYDAETGAQTLAEAQKRWGPLPDTYRSSSRSDDDLSGIRVYRVPEGVLFKGVIAFADLEIGDVEIIQPHHRHITAWPSIHPNGGLYRWYGPDGELLPEGVVPRVEDLPELPAMWVENLSRDAVREEVFDGSAPNRTAVQRTRINEELYQGLIALPDNGSPDRVVAAQLDRALEDLTSGTGSRYETMRDHVARLMRLHAVGRVGVSAALQQLYPAYVLEVGDTRPQVVAEAEFLRFTEGAAALVAASSPSQMTRDDHGDNGSSDAWGFTDGASFILDIQDQIPALWGEGDRVLWAEGESLMIISLSGVGKTTLANQLLSAQLGGIPGVREEVLGLPVCPEKGKILYLAMDRPAQIARSLRRQFSEARRDILREQLVVWPGPPPRDIALNPSLLAELAERAGASVVYVDSLKDAALSLSEEAVASGWNRARQLLLKKGVQLVELHHTRKDWAGDLSGVYGSTWLTAGAGSVVGLIGKPGDPIIGLRHLKQPATEVGPLRLSLDETTGTLSVLSGTDSVGLVKSAGDEGLTATEFASMVFDTTKPTKNETEKARRQLARLTGDGKPLTEIPGRKGGADGGTPTRWTAA</sequence>
<protein>
    <submittedName>
        <fullName evidence="3">Bifunctional DNA primase/polymerase</fullName>
    </submittedName>
</protein>
<dbReference type="SMART" id="SM00943">
    <property type="entry name" value="Prim-Pol"/>
    <property type="match status" value="1"/>
</dbReference>
<name>A0AAJ1S0F0_9MYCO</name>
<comment type="caution">
    <text evidence="3">The sequence shown here is derived from an EMBL/GenBank/DDBJ whole genome shotgun (WGS) entry which is preliminary data.</text>
</comment>